<feature type="transmembrane region" description="Helical" evidence="1">
    <location>
        <begin position="87"/>
        <end position="111"/>
    </location>
</feature>
<evidence type="ECO:0000313" key="2">
    <source>
        <dbReference type="EMBL" id="OLN95751.1"/>
    </source>
</evidence>
<feature type="transmembrane region" description="Helical" evidence="1">
    <location>
        <begin position="6"/>
        <end position="27"/>
    </location>
</feature>
<sequence>LYLTISVAFFSLSTIFYCVLYLIGLMLRYYLGDHLALDILYYISLLYSWAGSYTIALTLILLSLSYSSILNVQNIVLYALYSEGNKAIAIAMLASIGTYRGIHAITAILSASNDIEL</sequence>
<evidence type="ECO:0000256" key="1">
    <source>
        <dbReference type="SAM" id="Phobius"/>
    </source>
</evidence>
<feature type="non-terminal residue" evidence="2">
    <location>
        <position position="1"/>
    </location>
</feature>
<comment type="caution">
    <text evidence="2">The sequence shown here is derived from an EMBL/GenBank/DDBJ whole genome shotgun (WGS) entry which is preliminary data.</text>
</comment>
<keyword evidence="1" id="KW-0812">Transmembrane</keyword>
<name>A0A1Q8S2Z6_9PEZI</name>
<keyword evidence="3" id="KW-1185">Reference proteome</keyword>
<keyword evidence="1" id="KW-0472">Membrane</keyword>
<keyword evidence="1" id="KW-1133">Transmembrane helix</keyword>
<dbReference type="AlphaFoldDB" id="A0A1Q8S2Z6"/>
<reference evidence="2 3" key="1">
    <citation type="submission" date="2016-11" db="EMBL/GenBank/DDBJ databases">
        <title>Draft Genome Assembly of Colletotrichum chlorophyti a pathogen of herbaceous plants.</title>
        <authorList>
            <person name="Gan P."/>
            <person name="Narusaka M."/>
            <person name="Tsushima A."/>
            <person name="Narusaka Y."/>
            <person name="Takano Y."/>
            <person name="Shirasu K."/>
        </authorList>
    </citation>
    <scope>NUCLEOTIDE SEQUENCE [LARGE SCALE GENOMIC DNA]</scope>
    <source>
        <strain evidence="2 3">NTL11</strain>
    </source>
</reference>
<dbReference type="EMBL" id="MPGH01000027">
    <property type="protein sequence ID" value="OLN95751.1"/>
    <property type="molecule type" value="Genomic_DNA"/>
</dbReference>
<evidence type="ECO:0000313" key="3">
    <source>
        <dbReference type="Proteomes" id="UP000186583"/>
    </source>
</evidence>
<dbReference type="Proteomes" id="UP000186583">
    <property type="component" value="Unassembled WGS sequence"/>
</dbReference>
<feature type="transmembrane region" description="Helical" evidence="1">
    <location>
        <begin position="39"/>
        <end position="67"/>
    </location>
</feature>
<organism evidence="2 3">
    <name type="scientific">Colletotrichum chlorophyti</name>
    <dbReference type="NCBI Taxonomy" id="708187"/>
    <lineage>
        <taxon>Eukaryota</taxon>
        <taxon>Fungi</taxon>
        <taxon>Dikarya</taxon>
        <taxon>Ascomycota</taxon>
        <taxon>Pezizomycotina</taxon>
        <taxon>Sordariomycetes</taxon>
        <taxon>Hypocreomycetidae</taxon>
        <taxon>Glomerellales</taxon>
        <taxon>Glomerellaceae</taxon>
        <taxon>Colletotrichum</taxon>
    </lineage>
</organism>
<gene>
    <name evidence="2" type="ORF">CCHL11_02794</name>
</gene>
<protein>
    <submittedName>
        <fullName evidence="2">Uncharacterized protein</fullName>
    </submittedName>
</protein>
<proteinExistence type="predicted"/>
<accession>A0A1Q8S2Z6</accession>